<comment type="similarity">
    <text evidence="1">Belongs to the TBP family.</text>
</comment>
<dbReference type="EMBL" id="CAXLJM020000144">
    <property type="protein sequence ID" value="CAL8141015.1"/>
    <property type="molecule type" value="Genomic_DNA"/>
</dbReference>
<feature type="compositionally biased region" description="Polar residues" evidence="4">
    <location>
        <begin position="461"/>
        <end position="472"/>
    </location>
</feature>
<evidence type="ECO:0000313" key="5">
    <source>
        <dbReference type="EMBL" id="CAL8141015.1"/>
    </source>
</evidence>
<evidence type="ECO:0000256" key="1">
    <source>
        <dbReference type="ARBA" id="ARBA00005560"/>
    </source>
</evidence>
<feature type="compositionally biased region" description="Basic residues" evidence="4">
    <location>
        <begin position="342"/>
        <end position="353"/>
    </location>
</feature>
<protein>
    <recommendedName>
        <fullName evidence="7">TATA box-binding protein-like protein 2</fullName>
    </recommendedName>
</protein>
<dbReference type="Gene3D" id="3.30.310.10">
    <property type="entry name" value="TATA-Binding Protein"/>
    <property type="match status" value="2"/>
</dbReference>
<keyword evidence="3" id="KW-0804">Transcription</keyword>
<evidence type="ECO:0000313" key="6">
    <source>
        <dbReference type="Proteomes" id="UP001642540"/>
    </source>
</evidence>
<evidence type="ECO:0000256" key="3">
    <source>
        <dbReference type="ARBA" id="ARBA00023163"/>
    </source>
</evidence>
<comment type="caution">
    <text evidence="5">The sequence shown here is derived from an EMBL/GenBank/DDBJ whole genome shotgun (WGS) entry which is preliminary data.</text>
</comment>
<proteinExistence type="inferred from homology"/>
<reference evidence="5 6" key="1">
    <citation type="submission" date="2024-08" db="EMBL/GenBank/DDBJ databases">
        <authorList>
            <person name="Cucini C."/>
            <person name="Frati F."/>
        </authorList>
    </citation>
    <scope>NUCLEOTIDE SEQUENCE [LARGE SCALE GENOMIC DNA]</scope>
</reference>
<organism evidence="5 6">
    <name type="scientific">Orchesella dallaii</name>
    <dbReference type="NCBI Taxonomy" id="48710"/>
    <lineage>
        <taxon>Eukaryota</taxon>
        <taxon>Metazoa</taxon>
        <taxon>Ecdysozoa</taxon>
        <taxon>Arthropoda</taxon>
        <taxon>Hexapoda</taxon>
        <taxon>Collembola</taxon>
        <taxon>Entomobryomorpha</taxon>
        <taxon>Entomobryoidea</taxon>
        <taxon>Orchesellidae</taxon>
        <taxon>Orchesellinae</taxon>
        <taxon>Orchesella</taxon>
    </lineage>
</organism>
<dbReference type="SUPFAM" id="SSF55945">
    <property type="entry name" value="TATA-box binding protein-like"/>
    <property type="match status" value="1"/>
</dbReference>
<dbReference type="Proteomes" id="UP001642540">
    <property type="component" value="Unassembled WGS sequence"/>
</dbReference>
<accession>A0ABP1S1N2</accession>
<evidence type="ECO:0008006" key="7">
    <source>
        <dbReference type="Google" id="ProtNLM"/>
    </source>
</evidence>
<dbReference type="PANTHER" id="PTHR10126">
    <property type="entry name" value="TATA-BOX BINDING PROTEIN"/>
    <property type="match status" value="1"/>
</dbReference>
<evidence type="ECO:0000256" key="4">
    <source>
        <dbReference type="SAM" id="MobiDB-lite"/>
    </source>
</evidence>
<keyword evidence="2" id="KW-0238">DNA-binding</keyword>
<keyword evidence="6" id="KW-1185">Reference proteome</keyword>
<sequence length="588" mass="65479">MDIVSRNSISNESTEMHHEVYYTETEVREAAQESEGCATELGTFVSSFEHNSMECNPSDNSDSGYDMPFPEAAKFTMHRVPIDGGILSDASREDFQYGSYSWFFDPPPNEGTTVLSTQEQPMTIPNTGDQGAQLLANSVQSFIHYPFGVLPMESESVVFHDTQLLMPEEQFVHGSVDEEAVVLQSDFNDLTVNSYASFKGCPVKCVLHNINSSTVVEKEMEVSSKENDNCYVDVNDYINGNPLTFTVLEPAAVIAAETETNSSSSILNVFNDIVPYNAVKEEATELAMRDEVKTDPVYFLEHHRESATDESVPLSNTKSRNKKPITKRSTNEQAKTTEKPKKGYVKIGGHRGRGSAESNTSVTVLVKRGVDVNSLRRIFGSRLRYLSAVLQVTGVRYMTDYLPYEIMRRFRPEPDWSELKNLTKSQEKAEYDSEQRQMYFKSPFGLSGGNALSIPKDSESDGNPTYSPETVSSVGSADLNVTLDLEGLAASCPNTEFRDNSLPLIIRLREPTCCGLIYGTGKLIVVGARSFNEFRKSARTFARMVQKSSYKVRLTNLTVHSYLGLAKLPFQINVTGLVQHESISKFAK</sequence>
<feature type="region of interest" description="Disordered" evidence="4">
    <location>
        <begin position="452"/>
        <end position="472"/>
    </location>
</feature>
<dbReference type="InterPro" id="IPR000814">
    <property type="entry name" value="TBP"/>
</dbReference>
<dbReference type="Pfam" id="PF00352">
    <property type="entry name" value="TBP"/>
    <property type="match status" value="1"/>
</dbReference>
<name>A0ABP1S1N2_9HEXA</name>
<evidence type="ECO:0000256" key="2">
    <source>
        <dbReference type="ARBA" id="ARBA00023125"/>
    </source>
</evidence>
<gene>
    <name evidence="5" type="ORF">ODALV1_LOCUS28531</name>
</gene>
<dbReference type="InterPro" id="IPR012295">
    <property type="entry name" value="TBP_dom_sf"/>
</dbReference>
<feature type="region of interest" description="Disordered" evidence="4">
    <location>
        <begin position="304"/>
        <end position="356"/>
    </location>
</feature>